<dbReference type="Pfam" id="PF13279">
    <property type="entry name" value="4HBT_2"/>
    <property type="match status" value="1"/>
</dbReference>
<dbReference type="GO" id="GO:0047617">
    <property type="term" value="F:fatty acyl-CoA hydrolase activity"/>
    <property type="evidence" value="ECO:0007669"/>
    <property type="project" value="TreeGrafter"/>
</dbReference>
<dbReference type="InterPro" id="IPR029069">
    <property type="entry name" value="HotDog_dom_sf"/>
</dbReference>
<evidence type="ECO:0000256" key="2">
    <source>
        <dbReference type="ARBA" id="ARBA00022801"/>
    </source>
</evidence>
<protein>
    <submittedName>
        <fullName evidence="3">YbgC/FadM family acyl-CoA thioesterase</fullName>
        <ecNumber evidence="3">3.1.2.-</ecNumber>
    </submittedName>
</protein>
<keyword evidence="4" id="KW-1185">Reference proteome</keyword>
<gene>
    <name evidence="3" type="ORF">GWI72_16000</name>
</gene>
<accession>A0A7X5F6M0</accession>
<proteinExistence type="inferred from homology"/>
<dbReference type="CDD" id="cd00586">
    <property type="entry name" value="4HBT"/>
    <property type="match status" value="1"/>
</dbReference>
<dbReference type="FunFam" id="3.10.129.10:FF:000004">
    <property type="entry name" value="Tol-pal system-associated acyl-CoA thioesterase"/>
    <property type="match status" value="1"/>
</dbReference>
<evidence type="ECO:0000256" key="1">
    <source>
        <dbReference type="ARBA" id="ARBA00005953"/>
    </source>
</evidence>
<comment type="similarity">
    <text evidence="1">Belongs to the 4-hydroxybenzoyl-CoA thioesterase family.</text>
</comment>
<dbReference type="SUPFAM" id="SSF54637">
    <property type="entry name" value="Thioesterase/thiol ester dehydrase-isomerase"/>
    <property type="match status" value="1"/>
</dbReference>
<keyword evidence="2 3" id="KW-0378">Hydrolase</keyword>
<name>A0A7X5F6M0_9HYPH</name>
<organism evidence="3 4">
    <name type="scientific">Pannonibacter tanglangensis</name>
    <dbReference type="NCBI Taxonomy" id="2750084"/>
    <lineage>
        <taxon>Bacteria</taxon>
        <taxon>Pseudomonadati</taxon>
        <taxon>Pseudomonadota</taxon>
        <taxon>Alphaproteobacteria</taxon>
        <taxon>Hyphomicrobiales</taxon>
        <taxon>Stappiaceae</taxon>
        <taxon>Pannonibacter</taxon>
    </lineage>
</organism>
<evidence type="ECO:0000313" key="4">
    <source>
        <dbReference type="Proteomes" id="UP000586722"/>
    </source>
</evidence>
<dbReference type="PIRSF" id="PIRSF003230">
    <property type="entry name" value="YbgC"/>
    <property type="match status" value="1"/>
</dbReference>
<dbReference type="AlphaFoldDB" id="A0A7X5F6M0"/>
<comment type="caution">
    <text evidence="3">The sequence shown here is derived from an EMBL/GenBank/DDBJ whole genome shotgun (WGS) entry which is preliminary data.</text>
</comment>
<dbReference type="Gene3D" id="3.10.129.10">
    <property type="entry name" value="Hotdog Thioesterase"/>
    <property type="match status" value="1"/>
</dbReference>
<dbReference type="EC" id="3.1.2.-" evidence="3"/>
<dbReference type="InterPro" id="IPR050563">
    <property type="entry name" value="4-hydroxybenzoyl-CoA_TE"/>
</dbReference>
<evidence type="ECO:0000313" key="3">
    <source>
        <dbReference type="EMBL" id="NBN79780.1"/>
    </source>
</evidence>
<dbReference type="NCBIfam" id="TIGR00051">
    <property type="entry name" value="YbgC/FadM family acyl-CoA thioesterase"/>
    <property type="match status" value="1"/>
</dbReference>
<dbReference type="PANTHER" id="PTHR31793">
    <property type="entry name" value="4-HYDROXYBENZOYL-COA THIOESTERASE FAMILY MEMBER"/>
    <property type="match status" value="1"/>
</dbReference>
<sequence>MQQTWNDLSGHLADGGHVLAVRVYYEDTDFTGLVYHGSYVRFFERGRSDFLRLCGIHHAELGAGLHGPALAFAVRQLNVSYLRPARIDDVLEIRTQLVEARGARIRLLQRALRADELLAEADVTVAVITADGRPTRLPAHLAQRLENKA</sequence>
<dbReference type="EMBL" id="JAABLQ010000002">
    <property type="protein sequence ID" value="NBN79780.1"/>
    <property type="molecule type" value="Genomic_DNA"/>
</dbReference>
<dbReference type="RefSeq" id="WP_161709325.1">
    <property type="nucleotide sequence ID" value="NZ_JAABLQ010000002.1"/>
</dbReference>
<dbReference type="Proteomes" id="UP000586722">
    <property type="component" value="Unassembled WGS sequence"/>
</dbReference>
<dbReference type="InterPro" id="IPR006684">
    <property type="entry name" value="YbgC/YbaW"/>
</dbReference>
<dbReference type="PANTHER" id="PTHR31793:SF37">
    <property type="entry name" value="ACYL-COA THIOESTER HYDROLASE YBGC"/>
    <property type="match status" value="1"/>
</dbReference>
<reference evidence="3 4" key="1">
    <citation type="submission" date="2020-01" db="EMBL/GenBank/DDBJ databases">
        <authorList>
            <person name="Peng S.Y."/>
            <person name="Li J."/>
            <person name="Wang M."/>
            <person name="Wang L."/>
            <person name="Wang C.Q."/>
            <person name="Wang J.R."/>
        </authorList>
    </citation>
    <scope>NUCLEOTIDE SEQUENCE [LARGE SCALE GENOMIC DNA]</scope>
    <source>
        <strain evidence="3 4">XCT-53</strain>
    </source>
</reference>